<protein>
    <submittedName>
        <fullName evidence="1">Uncharacterized protein</fullName>
    </submittedName>
</protein>
<dbReference type="EMBL" id="CASHSV030000206">
    <property type="protein sequence ID" value="CAJ2652143.1"/>
    <property type="molecule type" value="Genomic_DNA"/>
</dbReference>
<keyword evidence="2" id="KW-1185">Reference proteome</keyword>
<organism evidence="1 2">
    <name type="scientific">Trifolium pratense</name>
    <name type="common">Red clover</name>
    <dbReference type="NCBI Taxonomy" id="57577"/>
    <lineage>
        <taxon>Eukaryota</taxon>
        <taxon>Viridiplantae</taxon>
        <taxon>Streptophyta</taxon>
        <taxon>Embryophyta</taxon>
        <taxon>Tracheophyta</taxon>
        <taxon>Spermatophyta</taxon>
        <taxon>Magnoliopsida</taxon>
        <taxon>eudicotyledons</taxon>
        <taxon>Gunneridae</taxon>
        <taxon>Pentapetalae</taxon>
        <taxon>rosids</taxon>
        <taxon>fabids</taxon>
        <taxon>Fabales</taxon>
        <taxon>Fabaceae</taxon>
        <taxon>Papilionoideae</taxon>
        <taxon>50 kb inversion clade</taxon>
        <taxon>NPAAA clade</taxon>
        <taxon>Hologalegina</taxon>
        <taxon>IRL clade</taxon>
        <taxon>Trifolieae</taxon>
        <taxon>Trifolium</taxon>
    </lineage>
</organism>
<accession>A0ACB0K8N4</accession>
<name>A0ACB0K8N4_TRIPR</name>
<evidence type="ECO:0000313" key="1">
    <source>
        <dbReference type="EMBL" id="CAJ2652143.1"/>
    </source>
</evidence>
<sequence length="80" mass="9014">MHCPVQRTGRNTSKNLQVGEERGKNREGGVALLHRVTSPIGDDVPLAAPHYFHHRHESRSHTSRHELRPSTGCFITKKVP</sequence>
<reference evidence="1" key="1">
    <citation type="submission" date="2023-10" db="EMBL/GenBank/DDBJ databases">
        <authorList>
            <person name="Rodriguez Cubillos JULIANA M."/>
            <person name="De Vega J."/>
        </authorList>
    </citation>
    <scope>NUCLEOTIDE SEQUENCE</scope>
</reference>
<gene>
    <name evidence="1" type="ORF">MILVUS5_LOCUS19675</name>
</gene>
<comment type="caution">
    <text evidence="1">The sequence shown here is derived from an EMBL/GenBank/DDBJ whole genome shotgun (WGS) entry which is preliminary data.</text>
</comment>
<dbReference type="Proteomes" id="UP001177021">
    <property type="component" value="Unassembled WGS sequence"/>
</dbReference>
<evidence type="ECO:0000313" key="2">
    <source>
        <dbReference type="Proteomes" id="UP001177021"/>
    </source>
</evidence>
<proteinExistence type="predicted"/>